<dbReference type="EMBL" id="JARIHO010000021">
    <property type="protein sequence ID" value="KAJ7346348.1"/>
    <property type="molecule type" value="Genomic_DNA"/>
</dbReference>
<evidence type="ECO:0000313" key="4">
    <source>
        <dbReference type="Proteomes" id="UP001218218"/>
    </source>
</evidence>
<comment type="caution">
    <text evidence="3">The sequence shown here is derived from an EMBL/GenBank/DDBJ whole genome shotgun (WGS) entry which is preliminary data.</text>
</comment>
<keyword evidence="2" id="KW-0732">Signal</keyword>
<dbReference type="Proteomes" id="UP001218218">
    <property type="component" value="Unassembled WGS sequence"/>
</dbReference>
<keyword evidence="4" id="KW-1185">Reference proteome</keyword>
<reference evidence="3" key="1">
    <citation type="submission" date="2023-03" db="EMBL/GenBank/DDBJ databases">
        <title>Massive genome expansion in bonnet fungi (Mycena s.s.) driven by repeated elements and novel gene families across ecological guilds.</title>
        <authorList>
            <consortium name="Lawrence Berkeley National Laboratory"/>
            <person name="Harder C.B."/>
            <person name="Miyauchi S."/>
            <person name="Viragh M."/>
            <person name="Kuo A."/>
            <person name="Thoen E."/>
            <person name="Andreopoulos B."/>
            <person name="Lu D."/>
            <person name="Skrede I."/>
            <person name="Drula E."/>
            <person name="Henrissat B."/>
            <person name="Morin E."/>
            <person name="Kohler A."/>
            <person name="Barry K."/>
            <person name="LaButti K."/>
            <person name="Morin E."/>
            <person name="Salamov A."/>
            <person name="Lipzen A."/>
            <person name="Mereny Z."/>
            <person name="Hegedus B."/>
            <person name="Baldrian P."/>
            <person name="Stursova M."/>
            <person name="Weitz H."/>
            <person name="Taylor A."/>
            <person name="Grigoriev I.V."/>
            <person name="Nagy L.G."/>
            <person name="Martin F."/>
            <person name="Kauserud H."/>
        </authorList>
    </citation>
    <scope>NUCLEOTIDE SEQUENCE</scope>
    <source>
        <strain evidence="3">CBHHK002</strain>
    </source>
</reference>
<evidence type="ECO:0000313" key="3">
    <source>
        <dbReference type="EMBL" id="KAJ7346348.1"/>
    </source>
</evidence>
<evidence type="ECO:0000256" key="1">
    <source>
        <dbReference type="SAM" id="MobiDB-lite"/>
    </source>
</evidence>
<name>A0AAD7EQI7_9AGAR</name>
<protein>
    <submittedName>
        <fullName evidence="3">Uncharacterized protein</fullName>
    </submittedName>
</protein>
<feature type="region of interest" description="Disordered" evidence="1">
    <location>
        <begin position="47"/>
        <end position="66"/>
    </location>
</feature>
<feature type="signal peptide" evidence="2">
    <location>
        <begin position="1"/>
        <end position="21"/>
    </location>
</feature>
<gene>
    <name evidence="3" type="ORF">DFH08DRAFT_810180</name>
</gene>
<evidence type="ECO:0000256" key="2">
    <source>
        <dbReference type="SAM" id="SignalP"/>
    </source>
</evidence>
<feature type="chain" id="PRO_5042135991" evidence="2">
    <location>
        <begin position="22"/>
        <end position="146"/>
    </location>
</feature>
<dbReference type="AlphaFoldDB" id="A0AAD7EQI7"/>
<proteinExistence type="predicted"/>
<organism evidence="3 4">
    <name type="scientific">Mycena albidolilacea</name>
    <dbReference type="NCBI Taxonomy" id="1033008"/>
    <lineage>
        <taxon>Eukaryota</taxon>
        <taxon>Fungi</taxon>
        <taxon>Dikarya</taxon>
        <taxon>Basidiomycota</taxon>
        <taxon>Agaricomycotina</taxon>
        <taxon>Agaricomycetes</taxon>
        <taxon>Agaricomycetidae</taxon>
        <taxon>Agaricales</taxon>
        <taxon>Marasmiineae</taxon>
        <taxon>Mycenaceae</taxon>
        <taxon>Mycena</taxon>
    </lineage>
</organism>
<accession>A0AAD7EQI7</accession>
<sequence length="146" mass="15898">MFSKTLTFGIGALALVQGALAIAEGRYIITNPAMGTLFRFTAGPSLRVSRDPSPPPPSQNSFNHSTYRFKTARAVKKQSIRRPCPSRARAAALVSGGWINGICPSMDPDSTCRRREYLAAHYPAEKTKQCSTLATPPEFPASRSRL</sequence>